<keyword evidence="11" id="KW-1185">Reference proteome</keyword>
<evidence type="ECO:0000256" key="6">
    <source>
        <dbReference type="ARBA" id="ARBA00023316"/>
    </source>
</evidence>
<organism evidence="10 11">
    <name type="scientific">Microlunatus capsulatus</name>
    <dbReference type="NCBI Taxonomy" id="99117"/>
    <lineage>
        <taxon>Bacteria</taxon>
        <taxon>Bacillati</taxon>
        <taxon>Actinomycetota</taxon>
        <taxon>Actinomycetes</taxon>
        <taxon>Propionibacteriales</taxon>
        <taxon>Propionibacteriaceae</taxon>
        <taxon>Microlunatus</taxon>
    </lineage>
</organism>
<dbReference type="PANTHER" id="PTHR30582:SF2">
    <property type="entry name" value="L,D-TRANSPEPTIDASE YCIB-RELATED"/>
    <property type="match status" value="1"/>
</dbReference>
<evidence type="ECO:0000256" key="3">
    <source>
        <dbReference type="ARBA" id="ARBA00022960"/>
    </source>
</evidence>
<dbReference type="InterPro" id="IPR006311">
    <property type="entry name" value="TAT_signal"/>
</dbReference>
<dbReference type="PROSITE" id="PS51318">
    <property type="entry name" value="TAT"/>
    <property type="match status" value="1"/>
</dbReference>
<accession>A0ABS4ZAQ5</accession>
<evidence type="ECO:0000256" key="2">
    <source>
        <dbReference type="ARBA" id="ARBA00022679"/>
    </source>
</evidence>
<sequence length="418" mass="44178">MPTSTRTLLTGLAGTVLLATVVAGCSGLPTSQAGGTSSSGPSAPAPAASSAPADAPSPDPTTEPVRLEANVADDASKVAVDTRVEVEAAAGTVEKVKLRYQGVDAKGAATKGTVDGELSEDGTTWTAEDRLEPSATYTLSMTGANAADETTTRTTTFRTQKLTLAEQTFPSLYPLPDSKVGIGMPVVLTFDVPVEDRAAFEKNLHVTSKPAQEGSWSWLSSTQVRFRPEEYWKPGTQVTVRADLNGVDAGDGIYGQQSASTSFTVGRSLVTKVDLAKDVATVYRDGEKVRTIPVSGGKPGWETRSGTKLIMAKEFNKKMTNEMIGAEEDYTLVAKYALRITNSGEFLHSAPWNAGNLGRRNASHGCVGMSTADSQWLYENTLIGDPVVTTGTDRGLEQGNGYADWDISYKTFAKGSAL</sequence>
<dbReference type="PANTHER" id="PTHR30582">
    <property type="entry name" value="L,D-TRANSPEPTIDASE"/>
    <property type="match status" value="1"/>
</dbReference>
<dbReference type="RefSeq" id="WP_210057404.1">
    <property type="nucleotide sequence ID" value="NZ_BAAAMH010000010.1"/>
</dbReference>
<feature type="active site" description="Nucleophile" evidence="7">
    <location>
        <position position="366"/>
    </location>
</feature>
<dbReference type="Gene3D" id="2.60.40.3710">
    <property type="match status" value="1"/>
</dbReference>
<evidence type="ECO:0000256" key="4">
    <source>
        <dbReference type="ARBA" id="ARBA00022984"/>
    </source>
</evidence>
<name>A0ABS4ZAQ5_9ACTN</name>
<dbReference type="PROSITE" id="PS52029">
    <property type="entry name" value="LD_TPASE"/>
    <property type="match status" value="1"/>
</dbReference>
<evidence type="ECO:0000256" key="1">
    <source>
        <dbReference type="ARBA" id="ARBA00004752"/>
    </source>
</evidence>
<dbReference type="InterPro" id="IPR041280">
    <property type="entry name" value="Big_10"/>
</dbReference>
<dbReference type="Gene3D" id="2.40.440.10">
    <property type="entry name" value="L,D-transpeptidase catalytic domain-like"/>
    <property type="match status" value="1"/>
</dbReference>
<evidence type="ECO:0000313" key="10">
    <source>
        <dbReference type="EMBL" id="MBP2418135.1"/>
    </source>
</evidence>
<keyword evidence="4 7" id="KW-0573">Peptidoglycan synthesis</keyword>
<keyword evidence="10" id="KW-0449">Lipoprotein</keyword>
<dbReference type="InterPro" id="IPR050979">
    <property type="entry name" value="LD-transpeptidase"/>
</dbReference>
<feature type="region of interest" description="Disordered" evidence="8">
    <location>
        <begin position="31"/>
        <end position="64"/>
    </location>
</feature>
<keyword evidence="6 7" id="KW-0961">Cell wall biogenesis/degradation</keyword>
<proteinExistence type="predicted"/>
<keyword evidence="5" id="KW-0012">Acyltransferase</keyword>
<dbReference type="CDD" id="cd16913">
    <property type="entry name" value="YkuD_like"/>
    <property type="match status" value="1"/>
</dbReference>
<feature type="active site" description="Proton donor/acceptor" evidence="7">
    <location>
        <position position="348"/>
    </location>
</feature>
<dbReference type="CDD" id="cd13432">
    <property type="entry name" value="LDT_IgD_like_2"/>
    <property type="match status" value="1"/>
</dbReference>
<evidence type="ECO:0000313" key="11">
    <source>
        <dbReference type="Proteomes" id="UP000758168"/>
    </source>
</evidence>
<feature type="domain" description="L,D-TPase catalytic" evidence="9">
    <location>
        <begin position="269"/>
        <end position="390"/>
    </location>
</feature>
<dbReference type="Gene3D" id="2.60.40.3780">
    <property type="match status" value="1"/>
</dbReference>
<comment type="caution">
    <text evidence="10">The sequence shown here is derived from an EMBL/GenBank/DDBJ whole genome shotgun (WGS) entry which is preliminary data.</text>
</comment>
<evidence type="ECO:0000256" key="5">
    <source>
        <dbReference type="ARBA" id="ARBA00023315"/>
    </source>
</evidence>
<dbReference type="SUPFAM" id="SSF141523">
    <property type="entry name" value="L,D-transpeptidase catalytic domain-like"/>
    <property type="match status" value="1"/>
</dbReference>
<keyword evidence="2" id="KW-0808">Transferase</keyword>
<evidence type="ECO:0000256" key="8">
    <source>
        <dbReference type="SAM" id="MobiDB-lite"/>
    </source>
</evidence>
<dbReference type="Proteomes" id="UP000758168">
    <property type="component" value="Unassembled WGS sequence"/>
</dbReference>
<dbReference type="InterPro" id="IPR038063">
    <property type="entry name" value="Transpep_catalytic_dom"/>
</dbReference>
<evidence type="ECO:0000256" key="7">
    <source>
        <dbReference type="PROSITE-ProRule" id="PRU01373"/>
    </source>
</evidence>
<evidence type="ECO:0000259" key="9">
    <source>
        <dbReference type="PROSITE" id="PS52029"/>
    </source>
</evidence>
<comment type="pathway">
    <text evidence="1 7">Cell wall biogenesis; peptidoglycan biosynthesis.</text>
</comment>
<reference evidence="10 11" key="1">
    <citation type="submission" date="2021-03" db="EMBL/GenBank/DDBJ databases">
        <title>Sequencing the genomes of 1000 actinobacteria strains.</title>
        <authorList>
            <person name="Klenk H.-P."/>
        </authorList>
    </citation>
    <scope>NUCLEOTIDE SEQUENCE [LARGE SCALE GENOMIC DNA]</scope>
    <source>
        <strain evidence="10 11">DSM 12936</strain>
    </source>
</reference>
<dbReference type="PROSITE" id="PS51257">
    <property type="entry name" value="PROKAR_LIPOPROTEIN"/>
    <property type="match status" value="1"/>
</dbReference>
<keyword evidence="3 7" id="KW-0133">Cell shape</keyword>
<dbReference type="EMBL" id="JAGIOB010000001">
    <property type="protein sequence ID" value="MBP2418135.1"/>
    <property type="molecule type" value="Genomic_DNA"/>
</dbReference>
<feature type="compositionally biased region" description="Low complexity" evidence="8">
    <location>
        <begin position="31"/>
        <end position="54"/>
    </location>
</feature>
<dbReference type="InterPro" id="IPR005490">
    <property type="entry name" value="LD_TPept_cat_dom"/>
</dbReference>
<protein>
    <submittedName>
        <fullName evidence="10">Lipoprotein-anchoring transpeptidase ErfK/SrfK</fullName>
    </submittedName>
</protein>
<dbReference type="Pfam" id="PF17964">
    <property type="entry name" value="Big_10"/>
    <property type="match status" value="1"/>
</dbReference>
<gene>
    <name evidence="10" type="ORF">JOF54_003057</name>
</gene>
<dbReference type="Pfam" id="PF03734">
    <property type="entry name" value="YkuD"/>
    <property type="match status" value="1"/>
</dbReference>